<evidence type="ECO:0000256" key="7">
    <source>
        <dbReference type="RuleBase" id="RU367151"/>
    </source>
</evidence>
<dbReference type="GeneID" id="54490213"/>
<dbReference type="Proteomes" id="UP000799437">
    <property type="component" value="Unassembled WGS sequence"/>
</dbReference>
<evidence type="ECO:0000256" key="2">
    <source>
        <dbReference type="ARBA" id="ARBA00022630"/>
    </source>
</evidence>
<evidence type="ECO:0000313" key="10">
    <source>
        <dbReference type="EMBL" id="KAF2762498.1"/>
    </source>
</evidence>
<feature type="region of interest" description="Disordered" evidence="8">
    <location>
        <begin position="554"/>
        <end position="573"/>
    </location>
</feature>
<sequence>MATAPRILVYLLRRDLRVSDNPVFHEISRLSSQASPPFTHILPVYVYSANQIEVSGFLRSRDSKSPYPEARAQNSGFWRTGYHRAKFVSQSVWDVKGTLGQLGSGLVIRVGKYVDVVRDILQHYSDGGEKGEIVGVWMTEDTGSEEKAQERAVRKETEKHGKEFKLWLDEKYFVDHRDLPFDISNIIDLPDVYTTFRKSVEPLRERPRPTHPLPEKLPPLPASIPSQFEPFAIPDGEEALQEALLSPLISKPDIPNPPSWPSNVGSAHPFAGGETKGQKRLHHLLKSGAASAYKDTRNGLLGEDFSTKLSAYLSIGCLSARQVHAAMLQFEDGTPPVLPFFPSEETDWPSVPGWAGGENKGTAAIRFELLWRDYMRLCAQKFNTALFTIHGFRGSKLSRANAEAGADLQPYSNPQTKKEWHYLSHSGPGSSPEITRRKLIRFIRGETGIGLIDASQRELIHTGYTSNRARQNVASFLSSHLNIDWRLGAEWYEAMLVDYDVGSNWGNWQYVAGVGNDPRLGRVFNPVKQALDYDARGEYVRAWVDELRGVDIAAEPSQSAKNGTPAKDKTDDVDPEKLMGVYQAWRLRDAEKARLGLDKLEWVQHPLTRINFSVAGKGRFPAGRGGGNRGGRGGGGGRGTWNARGRGDRGRRRGNMDRANLAGGGGTQDVLPES</sequence>
<evidence type="ECO:0000256" key="1">
    <source>
        <dbReference type="ARBA" id="ARBA00005862"/>
    </source>
</evidence>
<dbReference type="InterPro" id="IPR005101">
    <property type="entry name" value="Cryptochr/Photolyase_FAD-bd"/>
</dbReference>
<dbReference type="InterPro" id="IPR014729">
    <property type="entry name" value="Rossmann-like_a/b/a_fold"/>
</dbReference>
<dbReference type="Gene3D" id="1.10.579.10">
    <property type="entry name" value="DNA Cyclobutane Dipyrimidine Photolyase, subunit A, domain 3"/>
    <property type="match status" value="1"/>
</dbReference>
<feature type="binding site" evidence="5">
    <location>
        <position position="293"/>
    </location>
    <ligand>
        <name>FAD</name>
        <dbReference type="ChEBI" id="CHEBI:57692"/>
    </ligand>
</feature>
<organism evidence="10 11">
    <name type="scientific">Pseudovirgaria hyperparasitica</name>
    <dbReference type="NCBI Taxonomy" id="470096"/>
    <lineage>
        <taxon>Eukaryota</taxon>
        <taxon>Fungi</taxon>
        <taxon>Dikarya</taxon>
        <taxon>Ascomycota</taxon>
        <taxon>Pezizomycotina</taxon>
        <taxon>Dothideomycetes</taxon>
        <taxon>Dothideomycetes incertae sedis</taxon>
        <taxon>Acrospermales</taxon>
        <taxon>Acrospermaceae</taxon>
        <taxon>Pseudovirgaria</taxon>
    </lineage>
</organism>
<feature type="domain" description="Photolyase/cryptochrome alpha/beta" evidence="9">
    <location>
        <begin position="6"/>
        <end position="172"/>
    </location>
</feature>
<reference evidence="10" key="1">
    <citation type="journal article" date="2020" name="Stud. Mycol.">
        <title>101 Dothideomycetes genomes: a test case for predicting lifestyles and emergence of pathogens.</title>
        <authorList>
            <person name="Haridas S."/>
            <person name="Albert R."/>
            <person name="Binder M."/>
            <person name="Bloem J."/>
            <person name="Labutti K."/>
            <person name="Salamov A."/>
            <person name="Andreopoulos B."/>
            <person name="Baker S."/>
            <person name="Barry K."/>
            <person name="Bills G."/>
            <person name="Bluhm B."/>
            <person name="Cannon C."/>
            <person name="Castanera R."/>
            <person name="Culley D."/>
            <person name="Daum C."/>
            <person name="Ezra D."/>
            <person name="Gonzalez J."/>
            <person name="Henrissat B."/>
            <person name="Kuo A."/>
            <person name="Liang C."/>
            <person name="Lipzen A."/>
            <person name="Lutzoni F."/>
            <person name="Magnuson J."/>
            <person name="Mondo S."/>
            <person name="Nolan M."/>
            <person name="Ohm R."/>
            <person name="Pangilinan J."/>
            <person name="Park H.-J."/>
            <person name="Ramirez L."/>
            <person name="Alfaro M."/>
            <person name="Sun H."/>
            <person name="Tritt A."/>
            <person name="Yoshinaga Y."/>
            <person name="Zwiers L.-H."/>
            <person name="Turgeon B."/>
            <person name="Goodwin S."/>
            <person name="Spatafora J."/>
            <person name="Crous P."/>
            <person name="Grigoriev I."/>
        </authorList>
    </citation>
    <scope>NUCLEOTIDE SEQUENCE</scope>
    <source>
        <strain evidence="10">CBS 121739</strain>
    </source>
</reference>
<dbReference type="GO" id="GO:0000719">
    <property type="term" value="P:photoreactive repair"/>
    <property type="evidence" value="ECO:0007669"/>
    <property type="project" value="TreeGrafter"/>
</dbReference>
<feature type="binding site" evidence="5">
    <location>
        <begin position="498"/>
        <end position="500"/>
    </location>
    <ligand>
        <name>FAD</name>
        <dbReference type="ChEBI" id="CHEBI:57692"/>
    </ligand>
</feature>
<keyword evidence="2 5" id="KW-0285">Flavoprotein</keyword>
<keyword evidence="4 7" id="KW-0157">Chromophore</keyword>
<evidence type="ECO:0000256" key="3">
    <source>
        <dbReference type="ARBA" id="ARBA00022827"/>
    </source>
</evidence>
<dbReference type="GO" id="GO:0003684">
    <property type="term" value="F:damaged DNA binding"/>
    <property type="evidence" value="ECO:0007669"/>
    <property type="project" value="TreeGrafter"/>
</dbReference>
<feature type="site" description="Electron transfer via tryptophanyl radical" evidence="6">
    <location>
        <position position="420"/>
    </location>
</feature>
<evidence type="ECO:0000313" key="11">
    <source>
        <dbReference type="Proteomes" id="UP000799437"/>
    </source>
</evidence>
<dbReference type="PANTHER" id="PTHR11455">
    <property type="entry name" value="CRYPTOCHROME"/>
    <property type="match status" value="1"/>
</dbReference>
<feature type="binding site" evidence="5">
    <location>
        <begin position="306"/>
        <end position="310"/>
    </location>
    <ligand>
        <name>FAD</name>
        <dbReference type="ChEBI" id="CHEBI:57692"/>
    </ligand>
</feature>
<protein>
    <recommendedName>
        <fullName evidence="7">Cryptochrome DASH</fullName>
    </recommendedName>
</protein>
<evidence type="ECO:0000259" key="9">
    <source>
        <dbReference type="PROSITE" id="PS51645"/>
    </source>
</evidence>
<feature type="region of interest" description="Disordered" evidence="8">
    <location>
        <begin position="619"/>
        <end position="674"/>
    </location>
</feature>
<gene>
    <name evidence="10" type="ORF">EJ05DRAFT_534042</name>
</gene>
<feature type="site" description="Electron transfer via tryptophanyl radical" evidence="6">
    <location>
        <position position="508"/>
    </location>
</feature>
<keyword evidence="11" id="KW-1185">Reference proteome</keyword>
<evidence type="ECO:0000256" key="5">
    <source>
        <dbReference type="PIRSR" id="PIRSR602081-1"/>
    </source>
</evidence>
<dbReference type="AlphaFoldDB" id="A0A6A6WI81"/>
<comment type="cofactor">
    <cofactor evidence="5 7">
        <name>FAD</name>
        <dbReference type="ChEBI" id="CHEBI:57692"/>
    </cofactor>
    <text evidence="5 7">Binds 1 FAD per subunit.</text>
</comment>
<dbReference type="RefSeq" id="XP_033604949.1">
    <property type="nucleotide sequence ID" value="XM_033749159.1"/>
</dbReference>
<dbReference type="PRINTS" id="PR00147">
    <property type="entry name" value="DNAPHOTLYASE"/>
</dbReference>
<dbReference type="NCBIfam" id="TIGR02765">
    <property type="entry name" value="crypto_DASH"/>
    <property type="match status" value="1"/>
</dbReference>
<evidence type="ECO:0000256" key="4">
    <source>
        <dbReference type="ARBA" id="ARBA00022991"/>
    </source>
</evidence>
<dbReference type="Pfam" id="PF00875">
    <property type="entry name" value="DNA_photolyase"/>
    <property type="match status" value="1"/>
</dbReference>
<dbReference type="OrthoDB" id="435881at2759"/>
<dbReference type="Gene3D" id="3.40.50.620">
    <property type="entry name" value="HUPs"/>
    <property type="match status" value="1"/>
</dbReference>
<comment type="similarity">
    <text evidence="1 7">Belongs to the DNA photolyase class-1 family.</text>
</comment>
<dbReference type="SUPFAM" id="SSF48173">
    <property type="entry name" value="Cryptochrome/photolyase FAD-binding domain"/>
    <property type="match status" value="1"/>
</dbReference>
<comment type="cofactor">
    <cofactor evidence="7">
        <name>(6R)-5,10-methylene-5,6,7,8-tetrahydrofolate</name>
        <dbReference type="ChEBI" id="CHEBI:15636"/>
    </cofactor>
    <text evidence="7">Binds 1 5,10-methenyltetrahydrofolate (MTHF) per subunit.</text>
</comment>
<dbReference type="EMBL" id="ML996565">
    <property type="protein sequence ID" value="KAF2762498.1"/>
    <property type="molecule type" value="Genomic_DNA"/>
</dbReference>
<dbReference type="Gene3D" id="1.25.40.80">
    <property type="match status" value="1"/>
</dbReference>
<name>A0A6A6WI81_9PEZI</name>
<dbReference type="SUPFAM" id="SSF52425">
    <property type="entry name" value="Cryptochrome/photolyase, N-terminal domain"/>
    <property type="match status" value="1"/>
</dbReference>
<dbReference type="InterPro" id="IPR036134">
    <property type="entry name" value="Crypto/Photolyase_FAD-like_sf"/>
</dbReference>
<dbReference type="InterPro" id="IPR006050">
    <property type="entry name" value="DNA_photolyase_N"/>
</dbReference>
<comment type="function">
    <text evidence="7">May have a photoreceptor function.</text>
</comment>
<dbReference type="InterPro" id="IPR014133">
    <property type="entry name" value="Cry_DASH"/>
</dbReference>
<dbReference type="Pfam" id="PF03441">
    <property type="entry name" value="FAD_binding_7"/>
    <property type="match status" value="1"/>
</dbReference>
<feature type="compositionally biased region" description="Gly residues" evidence="8">
    <location>
        <begin position="623"/>
        <end position="639"/>
    </location>
</feature>
<keyword evidence="3 5" id="KW-0274">FAD</keyword>
<dbReference type="GO" id="GO:0071949">
    <property type="term" value="F:FAD binding"/>
    <property type="evidence" value="ECO:0007669"/>
    <property type="project" value="TreeGrafter"/>
</dbReference>
<dbReference type="PANTHER" id="PTHR11455:SF22">
    <property type="entry name" value="CRYPTOCHROME DASH"/>
    <property type="match status" value="1"/>
</dbReference>
<evidence type="ECO:0000256" key="8">
    <source>
        <dbReference type="SAM" id="MobiDB-lite"/>
    </source>
</evidence>
<dbReference type="InterPro" id="IPR036155">
    <property type="entry name" value="Crypto/Photolyase_N_sf"/>
</dbReference>
<dbReference type="PROSITE" id="PS51645">
    <property type="entry name" value="PHR_CRY_ALPHA_BETA"/>
    <property type="match status" value="1"/>
</dbReference>
<dbReference type="InterPro" id="IPR002081">
    <property type="entry name" value="Cryptochrome/DNA_photolyase_1"/>
</dbReference>
<accession>A0A6A6WI81</accession>
<evidence type="ECO:0000256" key="6">
    <source>
        <dbReference type="PIRSR" id="PIRSR602081-2"/>
    </source>
</evidence>
<proteinExistence type="inferred from homology"/>
<dbReference type="GO" id="GO:0003904">
    <property type="term" value="F:deoxyribodipyrimidine photo-lyase activity"/>
    <property type="evidence" value="ECO:0007669"/>
    <property type="project" value="TreeGrafter"/>
</dbReference>
<feature type="site" description="Electron transfer via tryptophanyl radical" evidence="6">
    <location>
        <position position="485"/>
    </location>
</feature>